<dbReference type="Proteomes" id="UP000240653">
    <property type="component" value="Unassembled WGS sequence"/>
</dbReference>
<proteinExistence type="inferred from homology"/>
<comment type="caution">
    <text evidence="7">The sequence shown here is derived from an EMBL/GenBank/DDBJ whole genome shotgun (WGS) entry which is preliminary data.</text>
</comment>
<dbReference type="Pfam" id="PF00497">
    <property type="entry name" value="SBP_bac_3"/>
    <property type="match status" value="1"/>
</dbReference>
<sequence length="274" mass="29379">MALVSVLALGVPAAGIAHAKEWKTVTVGVEGAFPPFNATTPSGELEGFDLDVAKEVCVRAKLDCKIVAQDWDSQIPSLVAGKFDVVLTMGPNPKRREVIDFTDPYAITPNTFLMSADGPLAELPHTGEHLSIDTEEGKQALKDLKDVLKGSTLGASLSTSQLQFVEENFKDVATVRSYKGSEQSQLDLKGGRLDGQFDNVVFVVDRAKKSGGALKVSGPLLTGGIMATNVCMGIRKNEPELQAILNKAIDSMRDDGTLKQMSEKWFGADVSPRT</sequence>
<evidence type="ECO:0000256" key="1">
    <source>
        <dbReference type="ARBA" id="ARBA00004196"/>
    </source>
</evidence>
<dbReference type="Gene3D" id="3.40.190.10">
    <property type="entry name" value="Periplasmic binding protein-like II"/>
    <property type="match status" value="2"/>
</dbReference>
<accession>A0A2P7SL12</accession>
<reference evidence="7 8" key="1">
    <citation type="submission" date="2018-03" db="EMBL/GenBank/DDBJ databases">
        <title>The draft genome of Mesorhizobium soli JCM 19897.</title>
        <authorList>
            <person name="Li L."/>
            <person name="Liu L."/>
            <person name="Liang L."/>
            <person name="Wang T."/>
            <person name="Zhang X."/>
        </authorList>
    </citation>
    <scope>NUCLEOTIDE SEQUENCE [LARGE SCALE GENOMIC DNA]</scope>
    <source>
        <strain evidence="7 8">JCM 19897</strain>
    </source>
</reference>
<name>A0A2P7SL12_9HYPH</name>
<evidence type="ECO:0000256" key="3">
    <source>
        <dbReference type="ARBA" id="ARBA00022729"/>
    </source>
</evidence>
<dbReference type="SMART" id="SM00062">
    <property type="entry name" value="PBPb"/>
    <property type="match status" value="1"/>
</dbReference>
<dbReference type="SUPFAM" id="SSF53850">
    <property type="entry name" value="Periplasmic binding protein-like II"/>
    <property type="match status" value="1"/>
</dbReference>
<organism evidence="7 8">
    <name type="scientific">Pseudaminobacter soli</name>
    <name type="common">ex Li et al. 2025</name>
    <dbReference type="NCBI Taxonomy" id="1295366"/>
    <lineage>
        <taxon>Bacteria</taxon>
        <taxon>Pseudomonadati</taxon>
        <taxon>Pseudomonadota</taxon>
        <taxon>Alphaproteobacteria</taxon>
        <taxon>Hyphomicrobiales</taxon>
        <taxon>Phyllobacteriaceae</taxon>
        <taxon>Pseudaminobacter</taxon>
    </lineage>
</organism>
<evidence type="ECO:0000256" key="5">
    <source>
        <dbReference type="SAM" id="SignalP"/>
    </source>
</evidence>
<comment type="similarity">
    <text evidence="2 4">Belongs to the bacterial solute-binding protein 3 family.</text>
</comment>
<protein>
    <submittedName>
        <fullName evidence="7">ABC transporter substrate-binding protein</fullName>
    </submittedName>
</protein>
<evidence type="ECO:0000313" key="7">
    <source>
        <dbReference type="EMBL" id="PSJ63180.1"/>
    </source>
</evidence>
<evidence type="ECO:0000313" key="8">
    <source>
        <dbReference type="Proteomes" id="UP000240653"/>
    </source>
</evidence>
<dbReference type="OrthoDB" id="9807134at2"/>
<dbReference type="EMBL" id="PXYL01000002">
    <property type="protein sequence ID" value="PSJ63180.1"/>
    <property type="molecule type" value="Genomic_DNA"/>
</dbReference>
<feature type="domain" description="Solute-binding protein family 3/N-terminal" evidence="6">
    <location>
        <begin position="24"/>
        <end position="269"/>
    </location>
</feature>
<evidence type="ECO:0000256" key="4">
    <source>
        <dbReference type="RuleBase" id="RU003744"/>
    </source>
</evidence>
<comment type="subcellular location">
    <subcellularLocation>
        <location evidence="1">Cell envelope</location>
    </subcellularLocation>
</comment>
<dbReference type="GO" id="GO:0030313">
    <property type="term" value="C:cell envelope"/>
    <property type="evidence" value="ECO:0007669"/>
    <property type="project" value="UniProtKB-SubCell"/>
</dbReference>
<dbReference type="PROSITE" id="PS01039">
    <property type="entry name" value="SBP_BACTERIAL_3"/>
    <property type="match status" value="1"/>
</dbReference>
<keyword evidence="8" id="KW-1185">Reference proteome</keyword>
<dbReference type="PANTHER" id="PTHR35936">
    <property type="entry name" value="MEMBRANE-BOUND LYTIC MUREIN TRANSGLYCOSYLASE F"/>
    <property type="match status" value="1"/>
</dbReference>
<feature type="signal peptide" evidence="5">
    <location>
        <begin position="1"/>
        <end position="19"/>
    </location>
</feature>
<dbReference type="AlphaFoldDB" id="A0A2P7SL12"/>
<evidence type="ECO:0000256" key="2">
    <source>
        <dbReference type="ARBA" id="ARBA00010333"/>
    </source>
</evidence>
<dbReference type="InterPro" id="IPR001638">
    <property type="entry name" value="Solute-binding_3/MltF_N"/>
</dbReference>
<dbReference type="PANTHER" id="PTHR35936:SF17">
    <property type="entry name" value="ARGININE-BINDING EXTRACELLULAR PROTEIN ARTP"/>
    <property type="match status" value="1"/>
</dbReference>
<dbReference type="InterPro" id="IPR018313">
    <property type="entry name" value="SBP_3_CS"/>
</dbReference>
<gene>
    <name evidence="7" type="ORF">C7I85_05115</name>
</gene>
<evidence type="ECO:0000259" key="6">
    <source>
        <dbReference type="SMART" id="SM00062"/>
    </source>
</evidence>
<feature type="chain" id="PRO_5015191045" evidence="5">
    <location>
        <begin position="20"/>
        <end position="274"/>
    </location>
</feature>
<keyword evidence="3 5" id="KW-0732">Signal</keyword>